<keyword evidence="3" id="KW-1185">Reference proteome</keyword>
<dbReference type="EMBL" id="CP013729">
    <property type="protein sequence ID" value="ALV04664.1"/>
    <property type="molecule type" value="Genomic_DNA"/>
</dbReference>
<feature type="domain" description="Ice-binding protein C-terminal" evidence="1">
    <location>
        <begin position="204"/>
        <end position="228"/>
    </location>
</feature>
<dbReference type="AlphaFoldDB" id="A0A0U3C6W7"/>
<reference evidence="2 3" key="1">
    <citation type="submission" date="2015-12" db="EMBL/GenBank/DDBJ databases">
        <title>Complete genome of Roseateles depolymerans KCTC 42856.</title>
        <authorList>
            <person name="Kim K.M."/>
        </authorList>
    </citation>
    <scope>NUCLEOTIDE SEQUENCE [LARGE SCALE GENOMIC DNA]</scope>
    <source>
        <strain evidence="2 3">KCTC 42856</strain>
    </source>
</reference>
<evidence type="ECO:0000259" key="1">
    <source>
        <dbReference type="Pfam" id="PF07589"/>
    </source>
</evidence>
<organism evidence="2 3">
    <name type="scientific">Roseateles depolymerans</name>
    <dbReference type="NCBI Taxonomy" id="76731"/>
    <lineage>
        <taxon>Bacteria</taxon>
        <taxon>Pseudomonadati</taxon>
        <taxon>Pseudomonadota</taxon>
        <taxon>Betaproteobacteria</taxon>
        <taxon>Burkholderiales</taxon>
        <taxon>Sphaerotilaceae</taxon>
        <taxon>Roseateles</taxon>
    </lineage>
</organism>
<dbReference type="OrthoDB" id="8565855at2"/>
<dbReference type="Pfam" id="PF07589">
    <property type="entry name" value="PEP-CTERM"/>
    <property type="match status" value="1"/>
</dbReference>
<proteinExistence type="predicted"/>
<dbReference type="RefSeq" id="WP_058933262.1">
    <property type="nucleotide sequence ID" value="NZ_CP013729.1"/>
</dbReference>
<dbReference type="InterPro" id="IPR013424">
    <property type="entry name" value="Ice-binding_C"/>
</dbReference>
<dbReference type="NCBIfam" id="TIGR02595">
    <property type="entry name" value="PEP_CTERM"/>
    <property type="match status" value="1"/>
</dbReference>
<accession>A0A0U3C6W7</accession>
<dbReference type="KEGG" id="rdp:RD2015_159"/>
<evidence type="ECO:0000313" key="3">
    <source>
        <dbReference type="Proteomes" id="UP000060699"/>
    </source>
</evidence>
<name>A0A0U3C6W7_9BURK</name>
<dbReference type="PATRIC" id="fig|76731.3.peg.162"/>
<dbReference type="Proteomes" id="UP000060699">
    <property type="component" value="Chromosome"/>
</dbReference>
<sequence precursor="true">MKLLAITPIALAATLLGGVAVADTIGGLVNTGSGLSAGDTDKNYTYTVSGGDYSGLTGYGVVSTGSTDPFPHWIANTESSSWLILGGDQQTNYSSATDSVVTWSLNFDLTGYDVSTASITGRWASDNSGVLLLNGQAISTIEGNGYTGWTNFSSIASYFTSGVNTLSFVVTDDANSVYNYTGVRVEFASAIANAVPRNNPTISPVPEPQTYAMMIAGLAALGFLARRRS</sequence>
<evidence type="ECO:0000313" key="2">
    <source>
        <dbReference type="EMBL" id="ALV04664.1"/>
    </source>
</evidence>
<protein>
    <recommendedName>
        <fullName evidence="1">Ice-binding protein C-terminal domain-containing protein</fullName>
    </recommendedName>
</protein>
<gene>
    <name evidence="2" type="ORF">RD2015_159</name>
</gene>